<dbReference type="Proteomes" id="UP000578819">
    <property type="component" value="Unassembled WGS sequence"/>
</dbReference>
<feature type="transmembrane region" description="Helical" evidence="1">
    <location>
        <begin position="116"/>
        <end position="136"/>
    </location>
</feature>
<evidence type="ECO:0000313" key="2">
    <source>
        <dbReference type="EMBL" id="MBB4961234.1"/>
    </source>
</evidence>
<protein>
    <recommendedName>
        <fullName evidence="4">DUF3592 domain-containing protein</fullName>
    </recommendedName>
</protein>
<keyword evidence="1" id="KW-0812">Transmembrane</keyword>
<dbReference type="RefSeq" id="WP_184536863.1">
    <property type="nucleotide sequence ID" value="NZ_JACHJW010000001.1"/>
</dbReference>
<reference evidence="2 3" key="1">
    <citation type="submission" date="2020-08" db="EMBL/GenBank/DDBJ databases">
        <title>Sequencing the genomes of 1000 actinobacteria strains.</title>
        <authorList>
            <person name="Klenk H.-P."/>
        </authorList>
    </citation>
    <scope>NUCLEOTIDE SEQUENCE [LARGE SCALE GENOMIC DNA]</scope>
    <source>
        <strain evidence="2 3">DSM 45886</strain>
    </source>
</reference>
<keyword evidence="3" id="KW-1185">Reference proteome</keyword>
<gene>
    <name evidence="2" type="ORF">FHR38_004967</name>
</gene>
<feature type="transmembrane region" description="Helical" evidence="1">
    <location>
        <begin position="12"/>
        <end position="33"/>
    </location>
</feature>
<dbReference type="AlphaFoldDB" id="A0A7W7WRS9"/>
<name>A0A7W7WRS9_9ACTN</name>
<comment type="caution">
    <text evidence="2">The sequence shown here is derived from an EMBL/GenBank/DDBJ whole genome shotgun (WGS) entry which is preliminary data.</text>
</comment>
<evidence type="ECO:0008006" key="4">
    <source>
        <dbReference type="Google" id="ProtNLM"/>
    </source>
</evidence>
<keyword evidence="1" id="KW-1133">Transmembrane helix</keyword>
<keyword evidence="1" id="KW-0472">Membrane</keyword>
<dbReference type="EMBL" id="JACHJW010000001">
    <property type="protein sequence ID" value="MBB4961234.1"/>
    <property type="molecule type" value="Genomic_DNA"/>
</dbReference>
<proteinExistence type="predicted"/>
<sequence>MRPRRVTRASVVATGLIAVAVAVILWATAFGSYRQAVALRDHGIVGPAVVLEVTRLGDDSFVRVAFTTADGRRVETDVHDFRVDPEPVEGGTMRVRYAATDPSGTIQDARQRPDFLVVWIEALGGLVILAFGVFLVRGFWPLIGERWAP</sequence>
<evidence type="ECO:0000256" key="1">
    <source>
        <dbReference type="SAM" id="Phobius"/>
    </source>
</evidence>
<evidence type="ECO:0000313" key="3">
    <source>
        <dbReference type="Proteomes" id="UP000578819"/>
    </source>
</evidence>
<accession>A0A7W7WRS9</accession>
<organism evidence="2 3">
    <name type="scientific">Micromonospora polyrhachis</name>
    <dbReference type="NCBI Taxonomy" id="1282883"/>
    <lineage>
        <taxon>Bacteria</taxon>
        <taxon>Bacillati</taxon>
        <taxon>Actinomycetota</taxon>
        <taxon>Actinomycetes</taxon>
        <taxon>Micromonosporales</taxon>
        <taxon>Micromonosporaceae</taxon>
        <taxon>Micromonospora</taxon>
    </lineage>
</organism>